<evidence type="ECO:0000256" key="11">
    <source>
        <dbReference type="ARBA" id="ARBA00022825"/>
    </source>
</evidence>
<feature type="binding site" evidence="15">
    <location>
        <position position="155"/>
    </location>
    <ligand>
        <name>substrate</name>
    </ligand>
</feature>
<dbReference type="KEGG" id="nli:G3M70_11270"/>
<evidence type="ECO:0000256" key="13">
    <source>
        <dbReference type="ARBA" id="ARBA00032850"/>
    </source>
</evidence>
<dbReference type="InterPro" id="IPR036034">
    <property type="entry name" value="PDZ_sf"/>
</dbReference>
<dbReference type="PANTHER" id="PTHR22939">
    <property type="entry name" value="SERINE PROTEASE FAMILY S1C HTRA-RELATED"/>
    <property type="match status" value="1"/>
</dbReference>
<comment type="similarity">
    <text evidence="3">Belongs to the peptidase S1C family.</text>
</comment>
<comment type="catalytic activity">
    <reaction evidence="1">
        <text>Acts on substrates that are at least partially unfolded. The cleavage site P1 residue is normally between a pair of hydrophobic residues, such as Val-|-Val.</text>
        <dbReference type="EC" id="3.4.21.107"/>
    </reaction>
</comment>
<dbReference type="PANTHER" id="PTHR22939:SF130">
    <property type="entry name" value="PERIPLASMIC SERINE ENDOPROTEASE DEGP-LIKE-RELATED"/>
    <property type="match status" value="1"/>
</dbReference>
<keyword evidence="8" id="KW-0677">Repeat</keyword>
<evidence type="ECO:0000256" key="15">
    <source>
        <dbReference type="PIRSR" id="PIRSR611782-2"/>
    </source>
</evidence>
<evidence type="ECO:0000256" key="17">
    <source>
        <dbReference type="SAM" id="SignalP"/>
    </source>
</evidence>
<comment type="subcellular location">
    <subcellularLocation>
        <location evidence="2">Periplasm</location>
    </subcellularLocation>
</comment>
<evidence type="ECO:0000256" key="5">
    <source>
        <dbReference type="ARBA" id="ARBA00013958"/>
    </source>
</evidence>
<sequence>MKSSVKKIMGWAAVAAIALPMALSGGISITSGIPAAHAVSVETDSPLGTNKIVNIAKATNPAVVNVRTKAKVKPASRGFAPGNPFERFMPPQQRRQQPAPERGGSGSGFIIGKEGYILTNHHVVDGADQVLVTLGQGHEEREVPAKLIGSDPKTDIALIQIDHKAVVDSLPHLELGNSDKLEVGEWVVAIGNPFGLSHTVTTGIISAKGRSMGGPYDNFIQTDASINPGNSGGPLINMKGDVIGINTAIISQSGGNVGIGFAIPSNLVMEIVEQLKEKGKVTRGWLGVMIQKITPDLADSFGLKEASGALVNQVAPRGPAEKGGILRGDVIVKFENRKISSIDELPRLVASVSPGTRVALEVVREGRVQTVHVTIEELAQPDARA</sequence>
<keyword evidence="9" id="KW-0574">Periplasm</keyword>
<dbReference type="CDD" id="cd10839">
    <property type="entry name" value="cpPDZ1_DegP-like"/>
    <property type="match status" value="1"/>
</dbReference>
<proteinExistence type="inferred from homology"/>
<evidence type="ECO:0000256" key="7">
    <source>
        <dbReference type="ARBA" id="ARBA00022729"/>
    </source>
</evidence>
<feature type="chain" id="PRO_5032463851" description="Probable periplasmic serine endoprotease DegP-like" evidence="17">
    <location>
        <begin position="26"/>
        <end position="385"/>
    </location>
</feature>
<name>A0A7T0G0Y9_9BACT</name>
<dbReference type="SUPFAM" id="SSF50494">
    <property type="entry name" value="Trypsin-like serine proteases"/>
    <property type="match status" value="1"/>
</dbReference>
<dbReference type="GO" id="GO:0042597">
    <property type="term" value="C:periplasmic space"/>
    <property type="evidence" value="ECO:0007669"/>
    <property type="project" value="UniProtKB-SubCell"/>
</dbReference>
<dbReference type="Gene3D" id="2.40.10.120">
    <property type="match status" value="1"/>
</dbReference>
<feature type="active site" description="Charge relay system" evidence="14">
    <location>
        <position position="231"/>
    </location>
</feature>
<evidence type="ECO:0000256" key="3">
    <source>
        <dbReference type="ARBA" id="ARBA00010541"/>
    </source>
</evidence>
<reference evidence="19 20" key="1">
    <citation type="submission" date="2020-02" db="EMBL/GenBank/DDBJ databases">
        <title>Genomic and physiological characterization of two novel Nitrospinaceae genera.</title>
        <authorList>
            <person name="Mueller A.J."/>
            <person name="Jung M.-Y."/>
            <person name="Strachan C.R."/>
            <person name="Herbold C.W."/>
            <person name="Kirkegaard R.H."/>
            <person name="Daims H."/>
        </authorList>
    </citation>
    <scope>NUCLEOTIDE SEQUENCE [LARGE SCALE GENOMIC DNA]</scope>
    <source>
        <strain evidence="19">EB</strain>
    </source>
</reference>
<dbReference type="InterPro" id="IPR009003">
    <property type="entry name" value="Peptidase_S1_PA"/>
</dbReference>
<feature type="signal peptide" evidence="17">
    <location>
        <begin position="1"/>
        <end position="25"/>
    </location>
</feature>
<evidence type="ECO:0000256" key="16">
    <source>
        <dbReference type="SAM" id="MobiDB-lite"/>
    </source>
</evidence>
<dbReference type="InterPro" id="IPR001478">
    <property type="entry name" value="PDZ"/>
</dbReference>
<evidence type="ECO:0000256" key="4">
    <source>
        <dbReference type="ARBA" id="ARBA00013035"/>
    </source>
</evidence>
<dbReference type="SUPFAM" id="SSF50156">
    <property type="entry name" value="PDZ domain-like"/>
    <property type="match status" value="1"/>
</dbReference>
<evidence type="ECO:0000256" key="6">
    <source>
        <dbReference type="ARBA" id="ARBA00022670"/>
    </source>
</evidence>
<dbReference type="InterPro" id="IPR001940">
    <property type="entry name" value="Peptidase_S1C"/>
</dbReference>
<evidence type="ECO:0000256" key="9">
    <source>
        <dbReference type="ARBA" id="ARBA00022764"/>
    </source>
</evidence>
<feature type="region of interest" description="Disordered" evidence="16">
    <location>
        <begin position="75"/>
        <end position="105"/>
    </location>
</feature>
<dbReference type="FunFam" id="2.40.10.10:FF:000001">
    <property type="entry name" value="Periplasmic serine protease DegS"/>
    <property type="match status" value="1"/>
</dbReference>
<evidence type="ECO:0000313" key="19">
    <source>
        <dbReference type="EMBL" id="QPJ62418.1"/>
    </source>
</evidence>
<feature type="domain" description="PDZ" evidence="18">
    <location>
        <begin position="287"/>
        <end position="366"/>
    </location>
</feature>
<dbReference type="Pfam" id="PF13365">
    <property type="entry name" value="Trypsin_2"/>
    <property type="match status" value="1"/>
</dbReference>
<feature type="compositionally biased region" description="Low complexity" evidence="16">
    <location>
        <begin position="84"/>
        <end position="102"/>
    </location>
</feature>
<keyword evidence="6" id="KW-0645">Protease</keyword>
<keyword evidence="10" id="KW-0378">Hydrolase</keyword>
<dbReference type="Gene3D" id="2.30.42.10">
    <property type="match status" value="1"/>
</dbReference>
<evidence type="ECO:0000256" key="10">
    <source>
        <dbReference type="ARBA" id="ARBA00022801"/>
    </source>
</evidence>
<dbReference type="InterPro" id="IPR011782">
    <property type="entry name" value="Pept_S1C_Do"/>
</dbReference>
<dbReference type="GO" id="GO:0004252">
    <property type="term" value="F:serine-type endopeptidase activity"/>
    <property type="evidence" value="ECO:0007669"/>
    <property type="project" value="InterPro"/>
</dbReference>
<keyword evidence="7 17" id="KW-0732">Signal</keyword>
<dbReference type="GO" id="GO:0006508">
    <property type="term" value="P:proteolysis"/>
    <property type="evidence" value="ECO:0007669"/>
    <property type="project" value="UniProtKB-KW"/>
</dbReference>
<feature type="active site" description="Charge relay system" evidence="14">
    <location>
        <position position="122"/>
    </location>
</feature>
<evidence type="ECO:0000256" key="1">
    <source>
        <dbReference type="ARBA" id="ARBA00001772"/>
    </source>
</evidence>
<evidence type="ECO:0000256" key="12">
    <source>
        <dbReference type="ARBA" id="ARBA00023016"/>
    </source>
</evidence>
<evidence type="ECO:0000259" key="18">
    <source>
        <dbReference type="PROSITE" id="PS50106"/>
    </source>
</evidence>
<evidence type="ECO:0000256" key="2">
    <source>
        <dbReference type="ARBA" id="ARBA00004418"/>
    </source>
</evidence>
<dbReference type="PROSITE" id="PS50106">
    <property type="entry name" value="PDZ"/>
    <property type="match status" value="1"/>
</dbReference>
<feature type="binding site" evidence="15">
    <location>
        <position position="122"/>
    </location>
    <ligand>
        <name>substrate</name>
    </ligand>
</feature>
<accession>A0A7T0G0Y9</accession>
<protein>
    <recommendedName>
        <fullName evidence="5">Probable periplasmic serine endoprotease DegP-like</fullName>
        <ecNumber evidence="4">3.4.21.107</ecNumber>
    </recommendedName>
    <alternativeName>
        <fullName evidence="13">Protease Do</fullName>
    </alternativeName>
</protein>
<organism evidence="19 20">
    <name type="scientific">Candidatus Nitronauta litoralis</name>
    <dbReference type="NCBI Taxonomy" id="2705533"/>
    <lineage>
        <taxon>Bacteria</taxon>
        <taxon>Pseudomonadati</taxon>
        <taxon>Nitrospinota/Tectimicrobiota group</taxon>
        <taxon>Nitrospinota</taxon>
        <taxon>Nitrospinia</taxon>
        <taxon>Nitrospinales</taxon>
        <taxon>Nitrospinaceae</taxon>
        <taxon>Candidatus Nitronauta</taxon>
    </lineage>
</organism>
<dbReference type="NCBIfam" id="TIGR02037">
    <property type="entry name" value="degP_htrA_DO"/>
    <property type="match status" value="1"/>
</dbReference>
<keyword evidence="12" id="KW-0346">Stress response</keyword>
<dbReference type="PRINTS" id="PR00834">
    <property type="entry name" value="PROTEASES2C"/>
</dbReference>
<dbReference type="Proteomes" id="UP000594688">
    <property type="component" value="Chromosome"/>
</dbReference>
<dbReference type="Pfam" id="PF13180">
    <property type="entry name" value="PDZ_2"/>
    <property type="match status" value="1"/>
</dbReference>
<dbReference type="AlphaFoldDB" id="A0A7T0G0Y9"/>
<evidence type="ECO:0000256" key="8">
    <source>
        <dbReference type="ARBA" id="ARBA00022737"/>
    </source>
</evidence>
<dbReference type="EC" id="3.4.21.107" evidence="4"/>
<evidence type="ECO:0000256" key="14">
    <source>
        <dbReference type="PIRSR" id="PIRSR611782-1"/>
    </source>
</evidence>
<feature type="binding site" evidence="15">
    <location>
        <begin position="229"/>
        <end position="231"/>
    </location>
    <ligand>
        <name>substrate</name>
    </ligand>
</feature>
<dbReference type="SMART" id="SM00228">
    <property type="entry name" value="PDZ"/>
    <property type="match status" value="1"/>
</dbReference>
<gene>
    <name evidence="19" type="ORF">G3M70_11270</name>
</gene>
<keyword evidence="11" id="KW-0720">Serine protease</keyword>
<evidence type="ECO:0000313" key="20">
    <source>
        <dbReference type="Proteomes" id="UP000594688"/>
    </source>
</evidence>
<feature type="active site" description="Charge relay system" evidence="14">
    <location>
        <position position="155"/>
    </location>
</feature>
<dbReference type="EMBL" id="CP048685">
    <property type="protein sequence ID" value="QPJ62418.1"/>
    <property type="molecule type" value="Genomic_DNA"/>
</dbReference>